<accession>A0AA97F6G6</accession>
<proteinExistence type="predicted"/>
<dbReference type="EMBL" id="CP136594">
    <property type="protein sequence ID" value="WOE74833.1"/>
    <property type="molecule type" value="Genomic_DNA"/>
</dbReference>
<keyword evidence="2" id="KW-1185">Reference proteome</keyword>
<sequence>MDGRKGERIHVHCIVNARVTAFFYKYDQETGLLSEPRARSQMVNIWKPGGIWAEFIGDDSRIDEDHLYAGRDYPRSQD</sequence>
<dbReference type="RefSeq" id="WP_317081206.1">
    <property type="nucleotide sequence ID" value="NZ_CP136594.1"/>
</dbReference>
<dbReference type="Proteomes" id="UP001302429">
    <property type="component" value="Chromosome"/>
</dbReference>
<reference evidence="1 2" key="1">
    <citation type="submission" date="2023-10" db="EMBL/GenBank/DDBJ databases">
        <title>Complete genome sequence of a Sphingomonadaceae bacterium.</title>
        <authorList>
            <person name="Yan C."/>
        </authorList>
    </citation>
    <scope>NUCLEOTIDE SEQUENCE [LARGE SCALE GENOMIC DNA]</scope>
    <source>
        <strain evidence="1 2">SCSIO 66989</strain>
    </source>
</reference>
<protein>
    <submittedName>
        <fullName evidence="1">Uncharacterized protein</fullName>
    </submittedName>
</protein>
<evidence type="ECO:0000313" key="1">
    <source>
        <dbReference type="EMBL" id="WOE74833.1"/>
    </source>
</evidence>
<evidence type="ECO:0000313" key="2">
    <source>
        <dbReference type="Proteomes" id="UP001302429"/>
    </source>
</evidence>
<dbReference type="AlphaFoldDB" id="A0AA97F6G6"/>
<name>A0AA97F6G6_9SPHN</name>
<gene>
    <name evidence="1" type="ORF">RB602_13465</name>
</gene>
<dbReference type="KEGG" id="acoa:RB602_13465"/>
<organism evidence="1 2">
    <name type="scientific">Alterisphingorhabdus coralli</name>
    <dbReference type="NCBI Taxonomy" id="3071408"/>
    <lineage>
        <taxon>Bacteria</taxon>
        <taxon>Pseudomonadati</taxon>
        <taxon>Pseudomonadota</taxon>
        <taxon>Alphaproteobacteria</taxon>
        <taxon>Sphingomonadales</taxon>
        <taxon>Sphingomonadaceae</taxon>
        <taxon>Alterisphingorhabdus (ex Yan et al. 2024)</taxon>
    </lineage>
</organism>